<dbReference type="PANTHER" id="PTHR11772:SF46">
    <property type="entry name" value="ASPARAGINE SYNTHETASE DOMAIN-CONTAINING PROTEIN"/>
    <property type="match status" value="1"/>
</dbReference>
<feature type="domain" description="Asparagine synthetase" evidence="3">
    <location>
        <begin position="171"/>
        <end position="258"/>
    </location>
</feature>
<dbReference type="Pfam" id="PF00733">
    <property type="entry name" value="Asn_synthase"/>
    <property type="match status" value="2"/>
</dbReference>
<dbReference type="Gene3D" id="3.40.50.620">
    <property type="entry name" value="HUPs"/>
    <property type="match status" value="1"/>
</dbReference>
<dbReference type="GO" id="GO:0005524">
    <property type="term" value="F:ATP binding"/>
    <property type="evidence" value="ECO:0007669"/>
    <property type="project" value="UniProtKB-KW"/>
</dbReference>
<dbReference type="PANTHER" id="PTHR11772">
    <property type="entry name" value="ASPARAGINE SYNTHETASE"/>
    <property type="match status" value="1"/>
</dbReference>
<evidence type="ECO:0000313" key="4">
    <source>
        <dbReference type="EMBL" id="HFK21041.1"/>
    </source>
</evidence>
<dbReference type="InterPro" id="IPR050795">
    <property type="entry name" value="Asn_Synthetase"/>
</dbReference>
<keyword evidence="1" id="KW-0547">Nucleotide-binding</keyword>
<dbReference type="InterPro" id="IPR014729">
    <property type="entry name" value="Rossmann-like_a/b/a_fold"/>
</dbReference>
<dbReference type="CDD" id="cd01991">
    <property type="entry name" value="Asn_synthase_B_C"/>
    <property type="match status" value="1"/>
</dbReference>
<feature type="domain" description="Asparagine synthetase" evidence="3">
    <location>
        <begin position="11"/>
        <end position="148"/>
    </location>
</feature>
<proteinExistence type="predicted"/>
<evidence type="ECO:0000259" key="3">
    <source>
        <dbReference type="Pfam" id="PF00733"/>
    </source>
</evidence>
<sequence>MDLRLEGICAEIRSSLEEAVRRAISEDSALLLSGGLDTSIIAFIARSYSRPTAFTVALEGGLAPDVEYASLVAQQLSLNHEVRYFSEKDIGESIPSVIRTLRTFDPMEVRNSLAIHICMGAAKKRGFRAVVCGDGSDELFAGYAFALSLTPEQLDAELKRLWSVMTFSSIRLAESLGIEARLPFLDPEFKALAMKIHPKHKVGRRGGRLYGKWILRKAYENLLPDEIIWRPKTPIEYGTGTTALTRIFESSMSPEDFKEAALKVKEVDGVTLRNAEHLQYYQIFRALFGPPKPPASGRACPFCRGAVNGETRFCRTCGAYPV</sequence>
<accession>A0A7C3FDC4</accession>
<dbReference type="AlphaFoldDB" id="A0A7C3FDC4"/>
<dbReference type="SUPFAM" id="SSF52402">
    <property type="entry name" value="Adenine nucleotide alpha hydrolases-like"/>
    <property type="match status" value="1"/>
</dbReference>
<organism evidence="4">
    <name type="scientific">Candidatus Methanomethylicus mesodigestus</name>
    <dbReference type="NCBI Taxonomy" id="1867258"/>
    <lineage>
        <taxon>Archaea</taxon>
        <taxon>Thermoproteota</taxon>
        <taxon>Methanosuratincolia</taxon>
        <taxon>Candidatus Methanomethylicales</taxon>
        <taxon>Candidatus Methanomethylicaceae</taxon>
        <taxon>Candidatus Methanomethylicus</taxon>
    </lineage>
</organism>
<dbReference type="InterPro" id="IPR001962">
    <property type="entry name" value="Asn_synthase"/>
</dbReference>
<gene>
    <name evidence="4" type="ORF">ENS19_07205</name>
</gene>
<evidence type="ECO:0000256" key="1">
    <source>
        <dbReference type="ARBA" id="ARBA00022741"/>
    </source>
</evidence>
<keyword evidence="2" id="KW-0067">ATP-binding</keyword>
<dbReference type="GO" id="GO:0004066">
    <property type="term" value="F:asparagine synthase (glutamine-hydrolyzing) activity"/>
    <property type="evidence" value="ECO:0007669"/>
    <property type="project" value="InterPro"/>
</dbReference>
<dbReference type="GO" id="GO:0005829">
    <property type="term" value="C:cytosol"/>
    <property type="evidence" value="ECO:0007669"/>
    <property type="project" value="TreeGrafter"/>
</dbReference>
<dbReference type="EMBL" id="DSTX01000011">
    <property type="protein sequence ID" value="HFK21041.1"/>
    <property type="molecule type" value="Genomic_DNA"/>
</dbReference>
<evidence type="ECO:0000256" key="2">
    <source>
        <dbReference type="ARBA" id="ARBA00022840"/>
    </source>
</evidence>
<reference evidence="4" key="1">
    <citation type="journal article" date="2020" name="mSystems">
        <title>Genome- and Community-Level Interaction Insights into Carbon Utilization and Element Cycling Functions of Hydrothermarchaeota in Hydrothermal Sediment.</title>
        <authorList>
            <person name="Zhou Z."/>
            <person name="Liu Y."/>
            <person name="Xu W."/>
            <person name="Pan J."/>
            <person name="Luo Z.H."/>
            <person name="Li M."/>
        </authorList>
    </citation>
    <scope>NUCLEOTIDE SEQUENCE [LARGE SCALE GENOMIC DNA]</scope>
    <source>
        <strain evidence="4">SpSt-468</strain>
    </source>
</reference>
<comment type="caution">
    <text evidence="4">The sequence shown here is derived from an EMBL/GenBank/DDBJ whole genome shotgun (WGS) entry which is preliminary data.</text>
</comment>
<dbReference type="GO" id="GO:0006529">
    <property type="term" value="P:asparagine biosynthetic process"/>
    <property type="evidence" value="ECO:0007669"/>
    <property type="project" value="InterPro"/>
</dbReference>
<name>A0A7C3FDC4_9CREN</name>
<protein>
    <recommendedName>
        <fullName evidence="3">Asparagine synthetase domain-containing protein</fullName>
    </recommendedName>
</protein>